<dbReference type="PANTHER" id="PTHR15887">
    <property type="entry name" value="TRANSMEMBRANE PROTEIN 69"/>
    <property type="match status" value="1"/>
</dbReference>
<evidence type="ECO:0000313" key="3">
    <source>
        <dbReference type="Proteomes" id="UP000262878"/>
    </source>
</evidence>
<dbReference type="PANTHER" id="PTHR15887:SF1">
    <property type="entry name" value="TRANSMEMBRANE PROTEIN 69"/>
    <property type="match status" value="1"/>
</dbReference>
<proteinExistence type="predicted"/>
<accession>A0A348WMV3</accession>
<keyword evidence="1" id="KW-1133">Transmembrane helix</keyword>
<dbReference type="InterPro" id="IPR021836">
    <property type="entry name" value="DUF3429"/>
</dbReference>
<protein>
    <submittedName>
        <fullName evidence="2">DUF3429 domain-containing protein</fullName>
    </submittedName>
</protein>
<dbReference type="STRING" id="314276.OS145_01227"/>
<dbReference type="RefSeq" id="WP_006955554.1">
    <property type="nucleotide sequence ID" value="NZ_DAIRLQ010000006.1"/>
</dbReference>
<keyword evidence="1" id="KW-0472">Membrane</keyword>
<keyword evidence="1" id="KW-0812">Transmembrane</keyword>
<sequence length="151" mass="16640">MTSVKTKWIYLLGFGGLLPFLGLSLSSLMAIELPLIGNPLPALVSYGAVILSFLSGILWGRALHRADTESTQGLIITSNVFALLAWLTLLLNTIFWSLLLQIVGFALVLFFERKLARGTTMTSQSRYYPMRLMLTVGVIVCQILVLGNHII</sequence>
<dbReference type="AlphaFoldDB" id="A0A348WMV3"/>
<comment type="caution">
    <text evidence="2">The sequence shown here is derived from an EMBL/GenBank/DDBJ whole genome shotgun (WGS) entry which is preliminary data.</text>
</comment>
<reference evidence="2 3" key="1">
    <citation type="journal article" date="2018" name="Nat. Biotechnol.">
        <title>A standardized bacterial taxonomy based on genome phylogeny substantially revises the tree of life.</title>
        <authorList>
            <person name="Parks D.H."/>
            <person name="Chuvochina M."/>
            <person name="Waite D.W."/>
            <person name="Rinke C."/>
            <person name="Skarshewski A."/>
            <person name="Chaumeil P.A."/>
            <person name="Hugenholtz P."/>
        </authorList>
    </citation>
    <scope>NUCLEOTIDE SEQUENCE [LARGE SCALE GENOMIC DNA]</scope>
    <source>
        <strain evidence="2">UBA9360</strain>
    </source>
</reference>
<feature type="transmembrane region" description="Helical" evidence="1">
    <location>
        <begin position="40"/>
        <end position="59"/>
    </location>
</feature>
<name>A0A348WMV3_9GAMM</name>
<evidence type="ECO:0000313" key="2">
    <source>
        <dbReference type="EMBL" id="HAR55865.1"/>
    </source>
</evidence>
<dbReference type="Pfam" id="PF11911">
    <property type="entry name" value="DUF3429"/>
    <property type="match status" value="1"/>
</dbReference>
<feature type="transmembrane region" description="Helical" evidence="1">
    <location>
        <begin position="71"/>
        <end position="88"/>
    </location>
</feature>
<feature type="transmembrane region" description="Helical" evidence="1">
    <location>
        <begin position="94"/>
        <end position="111"/>
    </location>
</feature>
<dbReference type="EMBL" id="DMUP01000080">
    <property type="protein sequence ID" value="HAR55865.1"/>
    <property type="molecule type" value="Genomic_DNA"/>
</dbReference>
<dbReference type="Proteomes" id="UP000262878">
    <property type="component" value="Unassembled WGS sequence"/>
</dbReference>
<organism evidence="2 3">
    <name type="scientific">Idiomarina baltica</name>
    <dbReference type="NCBI Taxonomy" id="190892"/>
    <lineage>
        <taxon>Bacteria</taxon>
        <taxon>Pseudomonadati</taxon>
        <taxon>Pseudomonadota</taxon>
        <taxon>Gammaproteobacteria</taxon>
        <taxon>Alteromonadales</taxon>
        <taxon>Idiomarinaceae</taxon>
        <taxon>Idiomarina</taxon>
    </lineage>
</organism>
<feature type="transmembrane region" description="Helical" evidence="1">
    <location>
        <begin position="132"/>
        <end position="150"/>
    </location>
</feature>
<gene>
    <name evidence="2" type="ORF">DCR58_03660</name>
</gene>
<evidence type="ECO:0000256" key="1">
    <source>
        <dbReference type="SAM" id="Phobius"/>
    </source>
</evidence>